<protein>
    <submittedName>
        <fullName evidence="2">Uncharacterized protein</fullName>
    </submittedName>
</protein>
<evidence type="ECO:0000313" key="3">
    <source>
        <dbReference type="Proteomes" id="UP000762676"/>
    </source>
</evidence>
<proteinExistence type="predicted"/>
<gene>
    <name evidence="2" type="ORF">ElyMa_002227600</name>
</gene>
<evidence type="ECO:0000313" key="2">
    <source>
        <dbReference type="EMBL" id="GFR77011.1"/>
    </source>
</evidence>
<reference evidence="2 3" key="1">
    <citation type="journal article" date="2021" name="Elife">
        <title>Chloroplast acquisition without the gene transfer in kleptoplastic sea slugs, Plakobranchus ocellatus.</title>
        <authorList>
            <person name="Maeda T."/>
            <person name="Takahashi S."/>
            <person name="Yoshida T."/>
            <person name="Shimamura S."/>
            <person name="Takaki Y."/>
            <person name="Nagai Y."/>
            <person name="Toyoda A."/>
            <person name="Suzuki Y."/>
            <person name="Arimoto A."/>
            <person name="Ishii H."/>
            <person name="Satoh N."/>
            <person name="Nishiyama T."/>
            <person name="Hasebe M."/>
            <person name="Maruyama T."/>
            <person name="Minagawa J."/>
            <person name="Obokata J."/>
            <person name="Shigenobu S."/>
        </authorList>
    </citation>
    <scope>NUCLEOTIDE SEQUENCE [LARGE SCALE GENOMIC DNA]</scope>
</reference>
<feature type="region of interest" description="Disordered" evidence="1">
    <location>
        <begin position="97"/>
        <end position="119"/>
    </location>
</feature>
<dbReference type="EMBL" id="BMAT01004612">
    <property type="protein sequence ID" value="GFR77011.1"/>
    <property type="molecule type" value="Genomic_DNA"/>
</dbReference>
<name>A0AAV4FVK2_9GAST</name>
<organism evidence="2 3">
    <name type="scientific">Elysia marginata</name>
    <dbReference type="NCBI Taxonomy" id="1093978"/>
    <lineage>
        <taxon>Eukaryota</taxon>
        <taxon>Metazoa</taxon>
        <taxon>Spiralia</taxon>
        <taxon>Lophotrochozoa</taxon>
        <taxon>Mollusca</taxon>
        <taxon>Gastropoda</taxon>
        <taxon>Heterobranchia</taxon>
        <taxon>Euthyneura</taxon>
        <taxon>Panpulmonata</taxon>
        <taxon>Sacoglossa</taxon>
        <taxon>Placobranchoidea</taxon>
        <taxon>Plakobranchidae</taxon>
        <taxon>Elysia</taxon>
    </lineage>
</organism>
<evidence type="ECO:0000256" key="1">
    <source>
        <dbReference type="SAM" id="MobiDB-lite"/>
    </source>
</evidence>
<dbReference type="Proteomes" id="UP000762676">
    <property type="component" value="Unassembled WGS sequence"/>
</dbReference>
<keyword evidence="3" id="KW-1185">Reference proteome</keyword>
<sequence>MGSFDGAKTCELVGLYLLAQLQSLDLNVGLYRDEKLAVSDKNPKQIEDRKKEICKIFKNNGLNITIDANKKAVDFLDVSFNLQNECYRPFIKPNQTTNYVHKNRNHPPTIIKKHTKQHR</sequence>
<feature type="compositionally biased region" description="Basic residues" evidence="1">
    <location>
        <begin position="101"/>
        <end position="119"/>
    </location>
</feature>
<comment type="caution">
    <text evidence="2">The sequence shown here is derived from an EMBL/GenBank/DDBJ whole genome shotgun (WGS) entry which is preliminary data.</text>
</comment>
<dbReference type="AlphaFoldDB" id="A0AAV4FVK2"/>
<accession>A0AAV4FVK2</accession>